<dbReference type="GO" id="GO:0046856">
    <property type="term" value="P:phosphatidylinositol dephosphorylation"/>
    <property type="evidence" value="ECO:0007669"/>
    <property type="project" value="InterPro"/>
</dbReference>
<dbReference type="Gene3D" id="3.60.10.10">
    <property type="entry name" value="Endonuclease/exonuclease/phosphatase"/>
    <property type="match status" value="1"/>
</dbReference>
<dbReference type="GO" id="GO:0004439">
    <property type="term" value="F:phosphatidylinositol-4,5-bisphosphate 5-phosphatase activity"/>
    <property type="evidence" value="ECO:0007669"/>
    <property type="project" value="TreeGrafter"/>
</dbReference>
<feature type="region of interest" description="Disordered" evidence="1">
    <location>
        <begin position="319"/>
        <end position="368"/>
    </location>
</feature>
<dbReference type="EMBL" id="ML977050">
    <property type="protein sequence ID" value="KAF1948703.1"/>
    <property type="molecule type" value="Genomic_DNA"/>
</dbReference>
<feature type="compositionally biased region" description="Low complexity" evidence="1">
    <location>
        <begin position="332"/>
        <end position="345"/>
    </location>
</feature>
<dbReference type="AlphaFoldDB" id="A0A6A5T7S1"/>
<dbReference type="OrthoDB" id="7862313at2759"/>
<dbReference type="InterPro" id="IPR036691">
    <property type="entry name" value="Endo/exonu/phosph_ase_sf"/>
</dbReference>
<feature type="compositionally biased region" description="Basic and acidic residues" evidence="1">
    <location>
        <begin position="488"/>
        <end position="497"/>
    </location>
</feature>
<dbReference type="Gene3D" id="2.60.40.10">
    <property type="entry name" value="Immunoglobulins"/>
    <property type="match status" value="1"/>
</dbReference>
<evidence type="ECO:0000313" key="4">
    <source>
        <dbReference type="Proteomes" id="UP000800035"/>
    </source>
</evidence>
<feature type="compositionally biased region" description="Acidic residues" evidence="1">
    <location>
        <begin position="467"/>
        <end position="487"/>
    </location>
</feature>
<gene>
    <name evidence="3" type="ORF">CC80DRAFT_520977</name>
</gene>
<sequence length="1006" mass="111110">MPSDSSSTERLEAQIPGAFPDANQSQSAVSTHQTLSQALYDRRAEYTRARNVRIKVGSWNVAGMKGVERDVGAWFVGGKGIEESLAGLGVADSKAGDARESVEAQETRRSSVAPTIPLNDRKAVPGDEEVGIYALGLQEVVDITSFSEALRPYTDPSVASRWKEAVSATMPEGYQLVAEQQLIGLLLLIYVSPAIHPQIKAVSTTSVGTGLMGYMGNKGAVTARLVLGETTRLVFVNCHLAAGADKAALDRRIWDAGQITSRTRFDSVTDAMGITQGHGEALGDEDFAFWFGDLNFRLEGLPGDDVRRLLTIHAKRLDPDQDTTQDGKDDAPASADSAHASKANSNPADAEGSEDAVPLPPDLDPASLQTTIDSLLPHDELIQVQKAGKAFHDGWGEGPIRFLPSYKYDVGKVGVFDSSEKRRCPSWCDRILYRTRAAKQRHDAKVKEQEEARKRDEQMKANGLDTAGDDEAVLYDYDPETDAANDSYDEHDGHNDPDPEAVITKDGFQDEILLEYYTTHMRVLSSDHKPLDAIFSLKYDAVVQTLKRAVHQEVARELDRQENEGRPSITLVVDRSTGTPDPENKNTTDSSFDGVDFGDVRFAKSKRRNITIANTGRVPATFGFTDRPVNNDQPDGPFPPWLSVTFDRDPDPTSKAPTDNLNQQFTLEPADVCNAELRLKLADLGMVYDLNEGTSTLDEILVLRVHEGRDHFLPIRGSWQQSALSRTVDKLIKIPEGGIRKLQGQKPDVSEGVRYSVPREIFRLTEAIEDLTERTLAEWDMTGHEGDEKKAPWQHNAAWPFADQVEDPEDGEIAADVFDALDCDEAFEKAFPAGTPPKQKLEVMTGVLLTFLRSLRDGVITKTLWEQLEEGIGNREKTKQRLLADDEKMWALEILASAPNHNASFLLVVSMLQAVAKQIAEASAPDKISTPRSSMDLPASPKASVRRRTLSKVPQVAVKQLMHRNHAAIFADVLFRAPKSDKLKEKEKTVQKERMARLVELFLNDE</sequence>
<dbReference type="InterPro" id="IPR046985">
    <property type="entry name" value="IP5"/>
</dbReference>
<proteinExistence type="predicted"/>
<feature type="compositionally biased region" description="Basic and acidic residues" evidence="1">
    <location>
        <begin position="319"/>
        <end position="331"/>
    </location>
</feature>
<name>A0A6A5T7S1_9PLEO</name>
<dbReference type="InterPro" id="IPR013783">
    <property type="entry name" value="Ig-like_fold"/>
</dbReference>
<accession>A0A6A5T7S1</accession>
<feature type="region of interest" description="Disordered" evidence="1">
    <location>
        <begin position="439"/>
        <end position="503"/>
    </location>
</feature>
<dbReference type="SUPFAM" id="SSF56219">
    <property type="entry name" value="DNase I-like"/>
    <property type="match status" value="1"/>
</dbReference>
<reference evidence="3" key="1">
    <citation type="journal article" date="2020" name="Stud. Mycol.">
        <title>101 Dothideomycetes genomes: a test case for predicting lifestyles and emergence of pathogens.</title>
        <authorList>
            <person name="Haridas S."/>
            <person name="Albert R."/>
            <person name="Binder M."/>
            <person name="Bloem J."/>
            <person name="Labutti K."/>
            <person name="Salamov A."/>
            <person name="Andreopoulos B."/>
            <person name="Baker S."/>
            <person name="Barry K."/>
            <person name="Bills G."/>
            <person name="Bluhm B."/>
            <person name="Cannon C."/>
            <person name="Castanera R."/>
            <person name="Culley D."/>
            <person name="Daum C."/>
            <person name="Ezra D."/>
            <person name="Gonzalez J."/>
            <person name="Henrissat B."/>
            <person name="Kuo A."/>
            <person name="Liang C."/>
            <person name="Lipzen A."/>
            <person name="Lutzoni F."/>
            <person name="Magnuson J."/>
            <person name="Mondo S."/>
            <person name="Nolan M."/>
            <person name="Ohm R."/>
            <person name="Pangilinan J."/>
            <person name="Park H.-J."/>
            <person name="Ramirez L."/>
            <person name="Alfaro M."/>
            <person name="Sun H."/>
            <person name="Tritt A."/>
            <person name="Yoshinaga Y."/>
            <person name="Zwiers L.-H."/>
            <person name="Turgeon B."/>
            <person name="Goodwin S."/>
            <person name="Spatafora J."/>
            <person name="Crous P."/>
            <person name="Grigoriev I."/>
        </authorList>
    </citation>
    <scope>NUCLEOTIDE SEQUENCE</scope>
    <source>
        <strain evidence="3">CBS 675.92</strain>
    </source>
</reference>
<dbReference type="InterPro" id="IPR000300">
    <property type="entry name" value="IPPc"/>
</dbReference>
<dbReference type="InterPro" id="IPR048869">
    <property type="entry name" value="OCRL-1_2_ASH"/>
</dbReference>
<organism evidence="3 4">
    <name type="scientific">Byssothecium circinans</name>
    <dbReference type="NCBI Taxonomy" id="147558"/>
    <lineage>
        <taxon>Eukaryota</taxon>
        <taxon>Fungi</taxon>
        <taxon>Dikarya</taxon>
        <taxon>Ascomycota</taxon>
        <taxon>Pezizomycotina</taxon>
        <taxon>Dothideomycetes</taxon>
        <taxon>Pleosporomycetidae</taxon>
        <taxon>Pleosporales</taxon>
        <taxon>Massarineae</taxon>
        <taxon>Massarinaceae</taxon>
        <taxon>Byssothecium</taxon>
    </lineage>
</organism>
<feature type="region of interest" description="Disordered" evidence="1">
    <location>
        <begin position="557"/>
        <end position="592"/>
    </location>
</feature>
<dbReference type="Pfam" id="PF21310">
    <property type="entry name" value="OCRL-like_ASH"/>
    <property type="match status" value="1"/>
</dbReference>
<protein>
    <submittedName>
        <fullName evidence="3">Phosphatase family protein-like protein</fullName>
    </submittedName>
</protein>
<evidence type="ECO:0000256" key="1">
    <source>
        <dbReference type="SAM" id="MobiDB-lite"/>
    </source>
</evidence>
<dbReference type="SMART" id="SM00128">
    <property type="entry name" value="IPPc"/>
    <property type="match status" value="1"/>
</dbReference>
<keyword evidence="4" id="KW-1185">Reference proteome</keyword>
<dbReference type="PANTHER" id="PTHR11200:SF300">
    <property type="entry name" value="TYPE II INOSITOL 1,4,5-TRISPHOSPHATE 5-PHOSPHATASE"/>
    <property type="match status" value="1"/>
</dbReference>
<dbReference type="Gene3D" id="1.10.555.10">
    <property type="entry name" value="Rho GTPase activation protein"/>
    <property type="match status" value="1"/>
</dbReference>
<dbReference type="Pfam" id="PF22669">
    <property type="entry name" value="Exo_endo_phos2"/>
    <property type="match status" value="2"/>
</dbReference>
<dbReference type="PANTHER" id="PTHR11200">
    <property type="entry name" value="INOSITOL 5-PHOSPHATASE"/>
    <property type="match status" value="1"/>
</dbReference>
<evidence type="ECO:0000313" key="3">
    <source>
        <dbReference type="EMBL" id="KAF1948703.1"/>
    </source>
</evidence>
<feature type="region of interest" description="Disordered" evidence="1">
    <location>
        <begin position="923"/>
        <end position="944"/>
    </location>
</feature>
<dbReference type="InterPro" id="IPR008936">
    <property type="entry name" value="Rho_GTPase_activation_prot"/>
</dbReference>
<dbReference type="Proteomes" id="UP000800035">
    <property type="component" value="Unassembled WGS sequence"/>
</dbReference>
<evidence type="ECO:0000259" key="2">
    <source>
        <dbReference type="SMART" id="SM00128"/>
    </source>
</evidence>
<feature type="domain" description="Inositol polyphosphate-related phosphatase" evidence="2">
    <location>
        <begin position="50"/>
        <end position="485"/>
    </location>
</feature>
<feature type="compositionally biased region" description="Basic and acidic residues" evidence="1">
    <location>
        <begin position="440"/>
        <end position="459"/>
    </location>
</feature>